<dbReference type="EMBL" id="JBHSAP010000015">
    <property type="protein sequence ID" value="MFC4077501.1"/>
    <property type="molecule type" value="Genomic_DNA"/>
</dbReference>
<reference evidence="4" key="1">
    <citation type="journal article" date="2019" name="Int. J. Syst. Evol. Microbiol.">
        <title>The Global Catalogue of Microorganisms (GCM) 10K type strain sequencing project: providing services to taxonomists for standard genome sequencing and annotation.</title>
        <authorList>
            <consortium name="The Broad Institute Genomics Platform"/>
            <consortium name="The Broad Institute Genome Sequencing Center for Infectious Disease"/>
            <person name="Wu L."/>
            <person name="Ma J."/>
        </authorList>
    </citation>
    <scope>NUCLEOTIDE SEQUENCE [LARGE SCALE GENOMIC DNA]</scope>
    <source>
        <strain evidence="4">IBRC-M 10813</strain>
    </source>
</reference>
<dbReference type="SMART" id="SM00116">
    <property type="entry name" value="CBS"/>
    <property type="match status" value="1"/>
</dbReference>
<dbReference type="SUPFAM" id="SSF54631">
    <property type="entry name" value="CBS-domain pair"/>
    <property type="match status" value="1"/>
</dbReference>
<dbReference type="PROSITE" id="PS51371">
    <property type="entry name" value="CBS"/>
    <property type="match status" value="1"/>
</dbReference>
<keyword evidence="4" id="KW-1185">Reference proteome</keyword>
<accession>A0ABV8JJU4</accession>
<dbReference type="Proteomes" id="UP001595843">
    <property type="component" value="Unassembled WGS sequence"/>
</dbReference>
<feature type="domain" description="CBS" evidence="2">
    <location>
        <begin position="17"/>
        <end position="75"/>
    </location>
</feature>
<keyword evidence="1" id="KW-0129">CBS domain</keyword>
<comment type="caution">
    <text evidence="3">The sequence shown here is derived from an EMBL/GenBank/DDBJ whole genome shotgun (WGS) entry which is preliminary data.</text>
</comment>
<evidence type="ECO:0000313" key="3">
    <source>
        <dbReference type="EMBL" id="MFC4077501.1"/>
    </source>
</evidence>
<sequence>MNNQITHLFVQEIAPLVIPGDQVVTVRPDWTLERALLVLTRKGYASVPVIDGDGKVEGVISKTNILDYMLTRNDFDFAKLSQSQVREAMNKNHSGILANSIFSFAFDVLIDRPYISIIDIHNRFEGILTRKVLMEKVTEYFQHEFLERELRGKREAPPIKEGLVNRM</sequence>
<dbReference type="Gene3D" id="3.10.580.10">
    <property type="entry name" value="CBS-domain"/>
    <property type="match status" value="1"/>
</dbReference>
<dbReference type="InterPro" id="IPR000644">
    <property type="entry name" value="CBS_dom"/>
</dbReference>
<dbReference type="RefSeq" id="WP_380705312.1">
    <property type="nucleotide sequence ID" value="NZ_JBHSAP010000015.1"/>
</dbReference>
<dbReference type="Pfam" id="PF00571">
    <property type="entry name" value="CBS"/>
    <property type="match status" value="1"/>
</dbReference>
<gene>
    <name evidence="3" type="ORF">ACFOUO_11880</name>
</gene>
<protein>
    <submittedName>
        <fullName evidence="3">CBS domain-containing protein</fullName>
    </submittedName>
</protein>
<evidence type="ECO:0000313" key="4">
    <source>
        <dbReference type="Proteomes" id="UP001595843"/>
    </source>
</evidence>
<evidence type="ECO:0000256" key="1">
    <source>
        <dbReference type="PROSITE-ProRule" id="PRU00703"/>
    </source>
</evidence>
<organism evidence="3 4">
    <name type="scientific">Salinithrix halophila</name>
    <dbReference type="NCBI Taxonomy" id="1485204"/>
    <lineage>
        <taxon>Bacteria</taxon>
        <taxon>Bacillati</taxon>
        <taxon>Bacillota</taxon>
        <taxon>Bacilli</taxon>
        <taxon>Bacillales</taxon>
        <taxon>Thermoactinomycetaceae</taxon>
        <taxon>Salinithrix</taxon>
    </lineage>
</organism>
<name>A0ABV8JJU4_9BACL</name>
<evidence type="ECO:0000259" key="2">
    <source>
        <dbReference type="PROSITE" id="PS51371"/>
    </source>
</evidence>
<dbReference type="InterPro" id="IPR046342">
    <property type="entry name" value="CBS_dom_sf"/>
</dbReference>
<proteinExistence type="predicted"/>